<dbReference type="GO" id="GO:0046872">
    <property type="term" value="F:metal ion binding"/>
    <property type="evidence" value="ECO:0007669"/>
    <property type="project" value="UniProtKB-KW"/>
</dbReference>
<evidence type="ECO:0000256" key="1">
    <source>
        <dbReference type="ARBA" id="ARBA00004170"/>
    </source>
</evidence>
<dbReference type="AlphaFoldDB" id="A0AAV2YXG1"/>
<dbReference type="GO" id="GO:0016020">
    <property type="term" value="C:membrane"/>
    <property type="evidence" value="ECO:0007669"/>
    <property type="project" value="UniProtKB-SubCell"/>
</dbReference>
<keyword evidence="8" id="KW-1185">Reference proteome</keyword>
<keyword evidence="2" id="KW-0479">Metal-binding</keyword>
<evidence type="ECO:0000313" key="8">
    <source>
        <dbReference type="Proteomes" id="UP001146120"/>
    </source>
</evidence>
<dbReference type="GO" id="GO:0004722">
    <property type="term" value="F:protein serine/threonine phosphatase activity"/>
    <property type="evidence" value="ECO:0007669"/>
    <property type="project" value="InterPro"/>
</dbReference>
<comment type="subcellular location">
    <subcellularLocation>
        <location evidence="1">Membrane</location>
        <topology evidence="1">Peripheral membrane protein</topology>
    </subcellularLocation>
</comment>
<dbReference type="SUPFAM" id="SSF81606">
    <property type="entry name" value="PP2C-like"/>
    <property type="match status" value="1"/>
</dbReference>
<organism evidence="7 8">
    <name type="scientific">Lagenidium giganteum</name>
    <dbReference type="NCBI Taxonomy" id="4803"/>
    <lineage>
        <taxon>Eukaryota</taxon>
        <taxon>Sar</taxon>
        <taxon>Stramenopiles</taxon>
        <taxon>Oomycota</taxon>
        <taxon>Peronosporomycetes</taxon>
        <taxon>Pythiales</taxon>
        <taxon>Pythiaceae</taxon>
    </lineage>
</organism>
<dbReference type="EMBL" id="DAKRPA010000142">
    <property type="protein sequence ID" value="DAZ97244.1"/>
    <property type="molecule type" value="Genomic_DNA"/>
</dbReference>
<reference evidence="7" key="1">
    <citation type="submission" date="2022-11" db="EMBL/GenBank/DDBJ databases">
        <authorList>
            <person name="Morgan W.R."/>
            <person name="Tartar A."/>
        </authorList>
    </citation>
    <scope>NUCLEOTIDE SEQUENCE</scope>
    <source>
        <strain evidence="7">ARSEF 373</strain>
    </source>
</reference>
<accession>A0AAV2YXG1</accession>
<dbReference type="Pfam" id="PF00481">
    <property type="entry name" value="PP2C"/>
    <property type="match status" value="1"/>
</dbReference>
<name>A0AAV2YXG1_9STRA</name>
<dbReference type="InterPro" id="IPR000222">
    <property type="entry name" value="PP2C_BS"/>
</dbReference>
<keyword evidence="3 5" id="KW-0378">Hydrolase</keyword>
<proteinExistence type="inferred from homology"/>
<dbReference type="CDD" id="cd00143">
    <property type="entry name" value="PP2Cc"/>
    <property type="match status" value="1"/>
</dbReference>
<evidence type="ECO:0000256" key="2">
    <source>
        <dbReference type="ARBA" id="ARBA00022723"/>
    </source>
</evidence>
<dbReference type="InterPro" id="IPR001932">
    <property type="entry name" value="PPM-type_phosphatase-like_dom"/>
</dbReference>
<comment type="similarity">
    <text evidence="5">Belongs to the PP2C family.</text>
</comment>
<reference evidence="7" key="2">
    <citation type="journal article" date="2023" name="Microbiol Resour">
        <title>Decontamination and Annotation of the Draft Genome Sequence of the Oomycete Lagenidium giganteum ARSEF 373.</title>
        <authorList>
            <person name="Morgan W.R."/>
            <person name="Tartar A."/>
        </authorList>
    </citation>
    <scope>NUCLEOTIDE SEQUENCE</scope>
    <source>
        <strain evidence="7">ARSEF 373</strain>
    </source>
</reference>
<protein>
    <recommendedName>
        <fullName evidence="6">PPM-type phosphatase domain-containing protein</fullName>
    </recommendedName>
</protein>
<dbReference type="Gene3D" id="3.60.40.10">
    <property type="entry name" value="PPM-type phosphatase domain"/>
    <property type="match status" value="1"/>
</dbReference>
<comment type="caution">
    <text evidence="7">The sequence shown here is derived from an EMBL/GenBank/DDBJ whole genome shotgun (WGS) entry which is preliminary data.</text>
</comment>
<gene>
    <name evidence="7" type="ORF">N0F65_010406</name>
</gene>
<feature type="domain" description="PPM-type phosphatase" evidence="6">
    <location>
        <begin position="95"/>
        <end position="391"/>
    </location>
</feature>
<dbReference type="InterPro" id="IPR036457">
    <property type="entry name" value="PPM-type-like_dom_sf"/>
</dbReference>
<evidence type="ECO:0000256" key="3">
    <source>
        <dbReference type="ARBA" id="ARBA00022801"/>
    </source>
</evidence>
<dbReference type="PROSITE" id="PS01032">
    <property type="entry name" value="PPM_1"/>
    <property type="match status" value="1"/>
</dbReference>
<evidence type="ECO:0000256" key="4">
    <source>
        <dbReference type="ARBA" id="ARBA00022912"/>
    </source>
</evidence>
<dbReference type="SMART" id="SM00332">
    <property type="entry name" value="PP2Cc"/>
    <property type="match status" value="1"/>
</dbReference>
<evidence type="ECO:0000313" key="7">
    <source>
        <dbReference type="EMBL" id="DAZ97244.1"/>
    </source>
</evidence>
<dbReference type="Proteomes" id="UP001146120">
    <property type="component" value="Unassembled WGS sequence"/>
</dbReference>
<sequence length="391" mass="43104">MGCIFTKVCLDEGELADEGEKTRRASHPNKKTLLLVETGGIGGTKKVTRSDDDTHDYVYIGGGVPGVALDAERVELPEYTGARDGGFQSLSKKLRWGTRSRAGNDPLRRRKENQDSFCVCDGLAEDKNVTLFCVFDGHGPEGAYVSHFVRDEYYQTVALAYAEHINRASTTSASRATVSCDIISETFNRAAQLMTDKLTATSIDISVSGTTAVAMLVCDRDLFIANIGDSRAIVAQFDEQESKYALHFETQDHKPDVPEERQRIEANNGRVFEWGSYRVWLQDVDMPGLAMSRSFGDSVAKTVGVTSDPDVTLVERITFGNAERPSFAVLASDGVWEFMTSDECIDFISDCIVNSKMDPQSACDALVEEALDRWNAEEDVVDDITVAVVYF</sequence>
<evidence type="ECO:0000256" key="5">
    <source>
        <dbReference type="RuleBase" id="RU003465"/>
    </source>
</evidence>
<evidence type="ECO:0000259" key="6">
    <source>
        <dbReference type="PROSITE" id="PS51746"/>
    </source>
</evidence>
<dbReference type="PANTHER" id="PTHR47992">
    <property type="entry name" value="PROTEIN PHOSPHATASE"/>
    <property type="match status" value="1"/>
</dbReference>
<dbReference type="InterPro" id="IPR015655">
    <property type="entry name" value="PP2C"/>
</dbReference>
<dbReference type="PROSITE" id="PS51746">
    <property type="entry name" value="PPM_2"/>
    <property type="match status" value="1"/>
</dbReference>
<keyword evidence="4 5" id="KW-0904">Protein phosphatase</keyword>